<sequence length="185" mass="21231">MEELDRVLKKYATSQDLMDRIRYVAETLSMEFGKWDDQYVSGPSLYFLVVAETDFEAYTDPLGENVWPTDRCKIVLDSPEAFRRVAEDVGFSRDGAIVVTGDGTIQRQMVRVRSPHHAEVPGVAELEYPDWMGTKHMSALETSLRKNVLWAVTLSEEDGRVTTYLDGTFQDYPREEIGGRWRPEQ</sequence>
<protein>
    <submittedName>
        <fullName evidence="2">DisA checkpoint controller nucleotide-binding</fullName>
    </submittedName>
</protein>
<dbReference type="InterPro" id="IPR003390">
    <property type="entry name" value="DNA_integrity_scan_DisA_N"/>
</dbReference>
<keyword evidence="3" id="KW-1185">Reference proteome</keyword>
<dbReference type="Proteomes" id="UP000324020">
    <property type="component" value="Unassembled WGS sequence"/>
</dbReference>
<organism evidence="2 3">
    <name type="scientific">Halorubrum xinjiangense</name>
    <dbReference type="NCBI Taxonomy" id="261291"/>
    <lineage>
        <taxon>Archaea</taxon>
        <taxon>Methanobacteriati</taxon>
        <taxon>Methanobacteriota</taxon>
        <taxon>Stenosarchaea group</taxon>
        <taxon>Halobacteria</taxon>
        <taxon>Halobacteriales</taxon>
        <taxon>Haloferacaceae</taxon>
        <taxon>Halorubrum</taxon>
    </lineage>
</organism>
<reference evidence="2 3" key="1">
    <citation type="submission" date="2016-10" db="EMBL/GenBank/DDBJ databases">
        <authorList>
            <person name="Varghese N."/>
            <person name="Submissions S."/>
        </authorList>
    </citation>
    <scope>NUCLEOTIDE SEQUENCE [LARGE SCALE GENOMIC DNA]</scope>
    <source>
        <strain evidence="2 3">CGMCC 1.3527</strain>
    </source>
</reference>
<name>A0A1G7Q486_9EURY</name>
<proteinExistence type="predicted"/>
<gene>
    <name evidence="2" type="ORF">SAMN04488067_11126</name>
</gene>
<dbReference type="SUPFAM" id="SSF143597">
    <property type="entry name" value="YojJ-like"/>
    <property type="match status" value="1"/>
</dbReference>
<evidence type="ECO:0000313" key="2">
    <source>
        <dbReference type="EMBL" id="SDF93293.1"/>
    </source>
</evidence>
<dbReference type="RefSeq" id="WP_149799303.1">
    <property type="nucleotide sequence ID" value="NZ_FNBO01000011.1"/>
</dbReference>
<accession>A0A1G7Q486</accession>
<dbReference type="EMBL" id="FNBO01000011">
    <property type="protein sequence ID" value="SDF93293.1"/>
    <property type="molecule type" value="Genomic_DNA"/>
</dbReference>
<evidence type="ECO:0000259" key="1">
    <source>
        <dbReference type="PROSITE" id="PS51794"/>
    </source>
</evidence>
<dbReference type="PROSITE" id="PS51794">
    <property type="entry name" value="DAC"/>
    <property type="match status" value="1"/>
</dbReference>
<dbReference type="OrthoDB" id="205384at2157"/>
<feature type="domain" description="DAC" evidence="1">
    <location>
        <begin position="1"/>
        <end position="176"/>
    </location>
</feature>
<dbReference type="AlphaFoldDB" id="A0A1G7Q486"/>
<dbReference type="InterPro" id="IPR036888">
    <property type="entry name" value="DNA_integrity_DisA_N_sf"/>
</dbReference>
<evidence type="ECO:0000313" key="3">
    <source>
        <dbReference type="Proteomes" id="UP000324020"/>
    </source>
</evidence>
<dbReference type="Gene3D" id="3.40.1700.10">
    <property type="entry name" value="DNA integrity scanning protein, DisA, N-terminal domain"/>
    <property type="match status" value="1"/>
</dbReference>